<dbReference type="RefSeq" id="WP_285390229.1">
    <property type="nucleotide sequence ID" value="NZ_JASSVS010000003.1"/>
</dbReference>
<accession>A0ABT7IAI3</accession>
<dbReference type="Pfam" id="PF02954">
    <property type="entry name" value="HTH_8"/>
    <property type="match status" value="1"/>
</dbReference>
<keyword evidence="4" id="KW-0804">Transcription</keyword>
<evidence type="ECO:0000313" key="6">
    <source>
        <dbReference type="EMBL" id="MDL0431171.1"/>
    </source>
</evidence>
<keyword evidence="1" id="KW-0547">Nucleotide-binding</keyword>
<dbReference type="InterPro" id="IPR027417">
    <property type="entry name" value="P-loop_NTPase"/>
</dbReference>
<dbReference type="InterPro" id="IPR045343">
    <property type="entry name" value="VpsR"/>
</dbReference>
<dbReference type="InterPro" id="IPR002078">
    <property type="entry name" value="Sigma_54_int"/>
</dbReference>
<dbReference type="InterPro" id="IPR025944">
    <property type="entry name" value="Sigma_54_int_dom_CS"/>
</dbReference>
<sequence>MMEKRPLVWLSAEQSGSPKQDTVLPEWQLMPLTIRGDLNPGELAGYNAWVGVFDLGNISGEQLALASSWLEALPVEQWIAILEPDQTDNPEVCRLINRYCGDYHTLPIQPERLRVALGHLWGMAELQARIFHSQPLSYRDFALEGDSPAITQTRELLSRFANTEEPVLLYGESGTGKEAAATFIHNHSSRKRKPLVVVNCAALPVSLTQNELFGHEKGAFTHALCTHKGRIETADGGTLLLAGVDELKPEQQSAILRFLQEGQIERIGGVDPIKVNVRLIATSTSPLEQLVASGQFRSDVFYRLGSLFVLLPPLRERKEDIPILATRILNAAPASVVPKRLSDIATICLAEHPWPGNLRELQNRLRQAMLLGQTALIEPHDMGFGQIPANSHSSGQELSLDAFRSQADRRAISVSLALAQNNISAAARLLNISRVSLYRLMEKHHVIHRTPAPPSKRD</sequence>
<evidence type="ECO:0000313" key="7">
    <source>
        <dbReference type="Proteomes" id="UP001227964"/>
    </source>
</evidence>
<keyword evidence="2" id="KW-0067">ATP-binding</keyword>
<dbReference type="InterPro" id="IPR009057">
    <property type="entry name" value="Homeodomain-like_sf"/>
</dbReference>
<evidence type="ECO:0000256" key="3">
    <source>
        <dbReference type="ARBA" id="ARBA00023015"/>
    </source>
</evidence>
<protein>
    <submittedName>
        <fullName evidence="6">Sigma 54-interacting transcriptional regulator</fullName>
    </submittedName>
</protein>
<reference evidence="6 7" key="1">
    <citation type="submission" date="2023-06" db="EMBL/GenBank/DDBJ databases">
        <title>Marinobacter azerbaijanicus a moderately halophilic, isolated from Urmia Lake in Azerbaijan region of Iran.</title>
        <authorList>
            <person name="Sanchez-Porro C."/>
            <person name="Aghdam E.M."/>
            <person name="Saheb S.M."/>
            <person name="Tarhriz V."/>
            <person name="Kazemi E."/>
            <person name="Ammozegar M.A."/>
            <person name="Ventosa A."/>
            <person name="Hejazi M.S."/>
        </authorList>
    </citation>
    <scope>NUCLEOTIDE SEQUENCE [LARGE SCALE GENOMIC DNA]</scope>
    <source>
        <strain evidence="6 7">TBZ242</strain>
    </source>
</reference>
<dbReference type="PROSITE" id="PS50045">
    <property type="entry name" value="SIGMA54_INTERACT_4"/>
    <property type="match status" value="1"/>
</dbReference>
<evidence type="ECO:0000256" key="1">
    <source>
        <dbReference type="ARBA" id="ARBA00022741"/>
    </source>
</evidence>
<keyword evidence="7" id="KW-1185">Reference proteome</keyword>
<dbReference type="SUPFAM" id="SSF52540">
    <property type="entry name" value="P-loop containing nucleoside triphosphate hydrolases"/>
    <property type="match status" value="1"/>
</dbReference>
<dbReference type="Gene3D" id="1.10.8.60">
    <property type="match status" value="1"/>
</dbReference>
<organism evidence="6 7">
    <name type="scientific">Marinobacter azerbaijanicus</name>
    <dbReference type="NCBI Taxonomy" id="3050455"/>
    <lineage>
        <taxon>Bacteria</taxon>
        <taxon>Pseudomonadati</taxon>
        <taxon>Pseudomonadota</taxon>
        <taxon>Gammaproteobacteria</taxon>
        <taxon>Pseudomonadales</taxon>
        <taxon>Marinobacteraceae</taxon>
        <taxon>Marinobacter</taxon>
    </lineage>
</organism>
<dbReference type="EMBL" id="JASSVS010000003">
    <property type="protein sequence ID" value="MDL0431171.1"/>
    <property type="molecule type" value="Genomic_DNA"/>
</dbReference>
<dbReference type="CDD" id="cd00009">
    <property type="entry name" value="AAA"/>
    <property type="match status" value="1"/>
</dbReference>
<dbReference type="Gene3D" id="1.10.10.60">
    <property type="entry name" value="Homeodomain-like"/>
    <property type="match status" value="1"/>
</dbReference>
<dbReference type="PROSITE" id="PS00688">
    <property type="entry name" value="SIGMA54_INTERACT_3"/>
    <property type="match status" value="1"/>
</dbReference>
<dbReference type="InterPro" id="IPR002197">
    <property type="entry name" value="HTH_Fis"/>
</dbReference>
<name>A0ABT7IAI3_9GAMM</name>
<dbReference type="InterPro" id="IPR058031">
    <property type="entry name" value="AAA_lid_NorR"/>
</dbReference>
<evidence type="ECO:0000256" key="2">
    <source>
        <dbReference type="ARBA" id="ARBA00022840"/>
    </source>
</evidence>
<dbReference type="SUPFAM" id="SSF46689">
    <property type="entry name" value="Homeodomain-like"/>
    <property type="match status" value="1"/>
</dbReference>
<dbReference type="Pfam" id="PF25601">
    <property type="entry name" value="AAA_lid_14"/>
    <property type="match status" value="1"/>
</dbReference>
<proteinExistence type="predicted"/>
<evidence type="ECO:0000259" key="5">
    <source>
        <dbReference type="PROSITE" id="PS50045"/>
    </source>
</evidence>
<dbReference type="Pfam" id="PF00158">
    <property type="entry name" value="Sigma54_activat"/>
    <property type="match status" value="1"/>
</dbReference>
<dbReference type="Proteomes" id="UP001227964">
    <property type="component" value="Unassembled WGS sequence"/>
</dbReference>
<feature type="domain" description="Sigma-54 factor interaction" evidence="5">
    <location>
        <begin position="143"/>
        <end position="370"/>
    </location>
</feature>
<gene>
    <name evidence="6" type="ORF">QPM17_08535</name>
</gene>
<keyword evidence="3" id="KW-0805">Transcription regulation</keyword>
<dbReference type="Gene3D" id="3.40.50.300">
    <property type="entry name" value="P-loop containing nucleotide triphosphate hydrolases"/>
    <property type="match status" value="1"/>
</dbReference>
<comment type="caution">
    <text evidence="6">The sequence shown here is derived from an EMBL/GenBank/DDBJ whole genome shotgun (WGS) entry which is preliminary data.</text>
</comment>
<dbReference type="PANTHER" id="PTHR32071">
    <property type="entry name" value="TRANSCRIPTIONAL REGULATORY PROTEIN"/>
    <property type="match status" value="1"/>
</dbReference>
<evidence type="ECO:0000256" key="4">
    <source>
        <dbReference type="ARBA" id="ARBA00023163"/>
    </source>
</evidence>
<dbReference type="PANTHER" id="PTHR32071:SF120">
    <property type="entry name" value="TRANSCRIPTIONAL REGULATOR-RELATED"/>
    <property type="match status" value="1"/>
</dbReference>
<dbReference type="Pfam" id="PF20161">
    <property type="entry name" value="VpsR"/>
    <property type="match status" value="1"/>
</dbReference>